<evidence type="ECO:0000313" key="5">
    <source>
        <dbReference type="Proteomes" id="UP000256845"/>
    </source>
</evidence>
<proteinExistence type="predicted"/>
<evidence type="ECO:0000313" key="4">
    <source>
        <dbReference type="EMBL" id="RED49636.1"/>
    </source>
</evidence>
<dbReference type="SUPFAM" id="SSF53850">
    <property type="entry name" value="Periplasmic binding protein-like II"/>
    <property type="match status" value="1"/>
</dbReference>
<accession>A0A3D9HL56</accession>
<dbReference type="InterPro" id="IPR001638">
    <property type="entry name" value="Solute-binding_3/MltF_N"/>
</dbReference>
<keyword evidence="1 2" id="KW-0732">Signal</keyword>
<sequence length="264" mass="30123">MWIGRTASAALGIFILTASFMSPARAEDQRDYFIMTYGQAEPLIYEQDGQAKGIYVELMKELIVKELGREIRFRQRPWKRAQHEVEIGAADLLITLPTERRREYALISDQPVFPLYFAIYTYADHPRLIEINKINSVQDIAKLDLLAVTNLGNGWHKANVQDKGVRTYVAPSDRNIAGVLALKRADIMIDITVTMNHVISKQGLTDKLTLTDVRFGPTHMYLMLGKKSPFTHLMPEIEAALVRMRQDGRMERIVEQYSRLTPSG</sequence>
<feature type="domain" description="Solute-binding protein family 3/N-terminal" evidence="3">
    <location>
        <begin position="35"/>
        <end position="257"/>
    </location>
</feature>
<dbReference type="AlphaFoldDB" id="A0A3D9HL56"/>
<feature type="chain" id="PRO_5017778663" evidence="2">
    <location>
        <begin position="27"/>
        <end position="264"/>
    </location>
</feature>
<organism evidence="4 5">
    <name type="scientific">Aestuariispira insulae</name>
    <dbReference type="NCBI Taxonomy" id="1461337"/>
    <lineage>
        <taxon>Bacteria</taxon>
        <taxon>Pseudomonadati</taxon>
        <taxon>Pseudomonadota</taxon>
        <taxon>Alphaproteobacteria</taxon>
        <taxon>Rhodospirillales</taxon>
        <taxon>Kiloniellaceae</taxon>
        <taxon>Aestuariispira</taxon>
    </lineage>
</organism>
<dbReference type="RefSeq" id="WP_115936897.1">
    <property type="nucleotide sequence ID" value="NZ_QRDW01000005.1"/>
</dbReference>
<dbReference type="PANTHER" id="PTHR35936">
    <property type="entry name" value="MEMBRANE-BOUND LYTIC MUREIN TRANSGLYCOSYLASE F"/>
    <property type="match status" value="1"/>
</dbReference>
<name>A0A3D9HL56_9PROT</name>
<comment type="caution">
    <text evidence="4">The sequence shown here is derived from an EMBL/GenBank/DDBJ whole genome shotgun (WGS) entry which is preliminary data.</text>
</comment>
<gene>
    <name evidence="4" type="ORF">DFP90_1056</name>
</gene>
<dbReference type="Proteomes" id="UP000256845">
    <property type="component" value="Unassembled WGS sequence"/>
</dbReference>
<evidence type="ECO:0000256" key="1">
    <source>
        <dbReference type="ARBA" id="ARBA00022729"/>
    </source>
</evidence>
<keyword evidence="5" id="KW-1185">Reference proteome</keyword>
<evidence type="ECO:0000256" key="2">
    <source>
        <dbReference type="SAM" id="SignalP"/>
    </source>
</evidence>
<dbReference type="PANTHER" id="PTHR35936:SF25">
    <property type="entry name" value="ABC TRANSPORTER SUBSTRATE-BINDING PROTEIN"/>
    <property type="match status" value="1"/>
</dbReference>
<reference evidence="4 5" key="1">
    <citation type="submission" date="2018-07" db="EMBL/GenBank/DDBJ databases">
        <title>Genomic Encyclopedia of Type Strains, Phase III (KMG-III): the genomes of soil and plant-associated and newly described type strains.</title>
        <authorList>
            <person name="Whitman W."/>
        </authorList>
    </citation>
    <scope>NUCLEOTIDE SEQUENCE [LARGE SCALE GENOMIC DNA]</scope>
    <source>
        <strain evidence="4 5">CECT 8488</strain>
    </source>
</reference>
<dbReference type="Pfam" id="PF00497">
    <property type="entry name" value="SBP_bac_3"/>
    <property type="match status" value="1"/>
</dbReference>
<protein>
    <submittedName>
        <fullName evidence="4">ABC-type amino acid transport substrate-binding protein</fullName>
    </submittedName>
</protein>
<dbReference type="EMBL" id="QRDW01000005">
    <property type="protein sequence ID" value="RED49636.1"/>
    <property type="molecule type" value="Genomic_DNA"/>
</dbReference>
<dbReference type="OrthoDB" id="7304968at2"/>
<feature type="signal peptide" evidence="2">
    <location>
        <begin position="1"/>
        <end position="26"/>
    </location>
</feature>
<evidence type="ECO:0000259" key="3">
    <source>
        <dbReference type="Pfam" id="PF00497"/>
    </source>
</evidence>
<dbReference type="Gene3D" id="3.40.190.10">
    <property type="entry name" value="Periplasmic binding protein-like II"/>
    <property type="match status" value="2"/>
</dbReference>